<dbReference type="Gene3D" id="1.10.260.40">
    <property type="entry name" value="lambda repressor-like DNA-binding domains"/>
    <property type="match status" value="1"/>
</dbReference>
<protein>
    <submittedName>
        <fullName evidence="1">Uncharacterized protein</fullName>
    </submittedName>
</protein>
<dbReference type="EMBL" id="CP054143">
    <property type="protein sequence ID" value="QKJ65469.1"/>
    <property type="molecule type" value="Genomic_DNA"/>
</dbReference>
<dbReference type="InterPro" id="IPR010982">
    <property type="entry name" value="Lambda_DNA-bd_dom_sf"/>
</dbReference>
<dbReference type="RefSeq" id="WP_173531979.1">
    <property type="nucleotide sequence ID" value="NZ_CP054143.1"/>
</dbReference>
<organism evidence="1 2">
    <name type="scientific">Deefgea piscis</name>
    <dbReference type="NCBI Taxonomy" id="2739061"/>
    <lineage>
        <taxon>Bacteria</taxon>
        <taxon>Pseudomonadati</taxon>
        <taxon>Pseudomonadota</taxon>
        <taxon>Betaproteobacteria</taxon>
        <taxon>Neisseriales</taxon>
        <taxon>Chitinibacteraceae</taxon>
        <taxon>Deefgea</taxon>
    </lineage>
</organism>
<dbReference type="GO" id="GO:0003677">
    <property type="term" value="F:DNA binding"/>
    <property type="evidence" value="ECO:0007669"/>
    <property type="project" value="InterPro"/>
</dbReference>
<dbReference type="Proteomes" id="UP000504844">
    <property type="component" value="Chromosome"/>
</dbReference>
<sequence length="217" mass="25102">MSSTIEDRMILILKEEGEPHGYWSALEKKTGISSQRWRKTVNRLQRPTTDMLEVIAKLYPKYAFWLVTGTTDALNGHIAPINSLMFPERLYAEQDSANAYFRLSIELAELLAKTGEVEIEDDKKRMSAYERALVFTQYHGSWLVDVAYEIAKSNKYEELKEILSKREVERSLVLANYLNNSKEGKANNTKKDAMLVRDSRTAHQSVNELFWRSSELE</sequence>
<keyword evidence="2" id="KW-1185">Reference proteome</keyword>
<dbReference type="AlphaFoldDB" id="A0A6M8SRI3"/>
<proteinExistence type="predicted"/>
<gene>
    <name evidence="1" type="ORF">HQN60_01245</name>
</gene>
<dbReference type="KEGG" id="dee:HQN60_01245"/>
<accession>A0A6M8SRI3</accession>
<evidence type="ECO:0000313" key="2">
    <source>
        <dbReference type="Proteomes" id="UP000504844"/>
    </source>
</evidence>
<name>A0A6M8SRI3_9NEIS</name>
<evidence type="ECO:0000313" key="1">
    <source>
        <dbReference type="EMBL" id="QKJ65469.1"/>
    </source>
</evidence>
<reference evidence="1 2" key="1">
    <citation type="submission" date="2020-05" db="EMBL/GenBank/DDBJ databases">
        <title>Complete genome sequence of Deefgea sp. D17.</title>
        <authorList>
            <person name="Bae J.-W."/>
            <person name="Han J.E."/>
        </authorList>
    </citation>
    <scope>NUCLEOTIDE SEQUENCE [LARGE SCALE GENOMIC DNA]</scope>
    <source>
        <strain evidence="1 2">D17</strain>
    </source>
</reference>